<protein>
    <submittedName>
        <fullName evidence="3">Uncharacterized protein</fullName>
    </submittedName>
</protein>
<feature type="region of interest" description="Disordered" evidence="1">
    <location>
        <begin position="45"/>
        <end position="64"/>
    </location>
</feature>
<organism evidence="3 4">
    <name type="scientific">Lecanosticta acicola</name>
    <dbReference type="NCBI Taxonomy" id="111012"/>
    <lineage>
        <taxon>Eukaryota</taxon>
        <taxon>Fungi</taxon>
        <taxon>Dikarya</taxon>
        <taxon>Ascomycota</taxon>
        <taxon>Pezizomycotina</taxon>
        <taxon>Dothideomycetes</taxon>
        <taxon>Dothideomycetidae</taxon>
        <taxon>Mycosphaerellales</taxon>
        <taxon>Mycosphaerellaceae</taxon>
        <taxon>Lecanosticta</taxon>
    </lineage>
</organism>
<gene>
    <name evidence="3" type="ORF">LECACI_7A005632</name>
</gene>
<evidence type="ECO:0000256" key="2">
    <source>
        <dbReference type="SAM" id="Phobius"/>
    </source>
</evidence>
<reference evidence="3" key="1">
    <citation type="submission" date="2023-11" db="EMBL/GenBank/DDBJ databases">
        <authorList>
            <person name="Alioto T."/>
            <person name="Alioto T."/>
            <person name="Gomez Garrido J."/>
        </authorList>
    </citation>
    <scope>NUCLEOTIDE SEQUENCE</scope>
</reference>
<name>A0AAI9EBX4_9PEZI</name>
<keyword evidence="2" id="KW-1133">Transmembrane helix</keyword>
<evidence type="ECO:0000256" key="1">
    <source>
        <dbReference type="SAM" id="MobiDB-lite"/>
    </source>
</evidence>
<feature type="transmembrane region" description="Helical" evidence="2">
    <location>
        <begin position="196"/>
        <end position="217"/>
    </location>
</feature>
<proteinExistence type="predicted"/>
<evidence type="ECO:0000313" key="3">
    <source>
        <dbReference type="EMBL" id="CAK4030474.1"/>
    </source>
</evidence>
<evidence type="ECO:0000313" key="4">
    <source>
        <dbReference type="Proteomes" id="UP001296104"/>
    </source>
</evidence>
<feature type="compositionally biased region" description="Acidic residues" evidence="1">
    <location>
        <begin position="96"/>
        <end position="105"/>
    </location>
</feature>
<comment type="caution">
    <text evidence="3">The sequence shown here is derived from an EMBL/GenBank/DDBJ whole genome shotgun (WGS) entry which is preliminary data.</text>
</comment>
<dbReference type="EMBL" id="CAVMBE010000037">
    <property type="protein sequence ID" value="CAK4030474.1"/>
    <property type="molecule type" value="Genomic_DNA"/>
</dbReference>
<accession>A0AAI9EBX4</accession>
<sequence>MADNEYEERRHPLLKPRRRLPSAKECFGLARSDKWVQRNKLHKKLGELKREPSGDKELRSPNSWFTRSRQPRAVHWLDEEDVIPSLKSPVVQQDIEDEDDDDSFEEPFTTRPRDCKPTYGTDSLTSPVKGLWSRHSRSKGSDSAHLLGSSKSSTRGRWEPDRPLLPEALLEKVSAKRSKMAPTPLTNRLHISWSTFLRIAVLFSVFVYGILSINQWLSRNVWNVQTEIEGETLGIPVDPLGLKMYNDYVKDAIEGFTSNPASVGKYDGEIIIKVNAEIEYLVDNLDSFNENWVVSGDEPELRGLEFTDLVEQGRQLKQLSREIEQKSTAYMNTLILQKHISDFRLVRQVSEETVQAWKQIDKSPNWQKKMAVFLPFYNLDTANRWFPKWQSYLIRQKNDARETQEAADEIANLVHRLTRDFSVFSLRLDNVYDECEHACQNEKPPLFQTKEGAFAECNFKNEKLLRSSMVVDRGAMPALINDGLMAFAHMKEVYENFADHFDTLSEQAELVQESLKNMGSRGSTARFKTFLEAFTGSSGITLPSEYDAASIVTHPIGASHYGPVLHAMNNHLRVGNPQLPSTVYTNLVSESFNNLVESAFTEWTGRLHDSGIPALRYFDFKDALEHAHNIREISLRNLIEASIRLDNELITWLNTTQQSAETLLSGLRTPSDGEISTRYLARSKNSLSNFLKSITTPLQKIHMQDETLLLAMNEVLYLNDKLLFESARLYWRLQAVTKHATAVCGVRMDKLKRIGYRNRAVEECLAQYVYFRDYPGRSMIEKHTDVKNIVEEFKSAWLPLTRHNARAIEALEDWKDINGRVEGHVPMTVESLPKLVDTLRREASWIVQELNKVRQKT</sequence>
<dbReference type="AlphaFoldDB" id="A0AAI9EBX4"/>
<dbReference type="Proteomes" id="UP001296104">
    <property type="component" value="Unassembled WGS sequence"/>
</dbReference>
<feature type="compositionally biased region" description="Basic and acidic residues" evidence="1">
    <location>
        <begin position="45"/>
        <end position="59"/>
    </location>
</feature>
<keyword evidence="2" id="KW-0812">Transmembrane</keyword>
<keyword evidence="2" id="KW-0472">Membrane</keyword>
<feature type="region of interest" description="Disordered" evidence="1">
    <location>
        <begin position="96"/>
        <end position="160"/>
    </location>
</feature>
<keyword evidence="4" id="KW-1185">Reference proteome</keyword>